<name>A0A9P6C8T0_9AGAR</name>
<comment type="caution">
    <text evidence="3">The sequence shown here is derived from an EMBL/GenBank/DDBJ whole genome shotgun (WGS) entry which is preliminary data.</text>
</comment>
<reference evidence="3" key="1">
    <citation type="submission" date="2020-11" db="EMBL/GenBank/DDBJ databases">
        <authorList>
            <consortium name="DOE Joint Genome Institute"/>
            <person name="Ahrendt S."/>
            <person name="Riley R."/>
            <person name="Andreopoulos W."/>
            <person name="Labutti K."/>
            <person name="Pangilinan J."/>
            <person name="Ruiz-Duenas F.J."/>
            <person name="Barrasa J.M."/>
            <person name="Sanchez-Garcia M."/>
            <person name="Camarero S."/>
            <person name="Miyauchi S."/>
            <person name="Serrano A."/>
            <person name="Linde D."/>
            <person name="Babiker R."/>
            <person name="Drula E."/>
            <person name="Ayuso-Fernandez I."/>
            <person name="Pacheco R."/>
            <person name="Padilla G."/>
            <person name="Ferreira P."/>
            <person name="Barriuso J."/>
            <person name="Kellner H."/>
            <person name="Castanera R."/>
            <person name="Alfaro M."/>
            <person name="Ramirez L."/>
            <person name="Pisabarro A.G."/>
            <person name="Kuo A."/>
            <person name="Tritt A."/>
            <person name="Lipzen A."/>
            <person name="He G."/>
            <person name="Yan M."/>
            <person name="Ng V."/>
            <person name="Cullen D."/>
            <person name="Martin F."/>
            <person name="Rosso M.-N."/>
            <person name="Henrissat B."/>
            <person name="Hibbett D."/>
            <person name="Martinez A.T."/>
            <person name="Grigoriev I.V."/>
        </authorList>
    </citation>
    <scope>NUCLEOTIDE SEQUENCE</scope>
    <source>
        <strain evidence="3">MF-IS2</strain>
    </source>
</reference>
<feature type="transmembrane region" description="Helical" evidence="2">
    <location>
        <begin position="57"/>
        <end position="76"/>
    </location>
</feature>
<keyword evidence="4" id="KW-1185">Reference proteome</keyword>
<keyword evidence="2" id="KW-0472">Membrane</keyword>
<evidence type="ECO:0008006" key="5">
    <source>
        <dbReference type="Google" id="ProtNLM"/>
    </source>
</evidence>
<accession>A0A9P6C8T0</accession>
<evidence type="ECO:0000313" key="4">
    <source>
        <dbReference type="Proteomes" id="UP000807342"/>
    </source>
</evidence>
<organism evidence="3 4">
    <name type="scientific">Macrolepiota fuliginosa MF-IS2</name>
    <dbReference type="NCBI Taxonomy" id="1400762"/>
    <lineage>
        <taxon>Eukaryota</taxon>
        <taxon>Fungi</taxon>
        <taxon>Dikarya</taxon>
        <taxon>Basidiomycota</taxon>
        <taxon>Agaricomycotina</taxon>
        <taxon>Agaricomycetes</taxon>
        <taxon>Agaricomycetidae</taxon>
        <taxon>Agaricales</taxon>
        <taxon>Agaricineae</taxon>
        <taxon>Agaricaceae</taxon>
        <taxon>Macrolepiota</taxon>
    </lineage>
</organism>
<dbReference type="EMBL" id="MU151063">
    <property type="protein sequence ID" value="KAF9453235.1"/>
    <property type="molecule type" value="Genomic_DNA"/>
</dbReference>
<sequence length="421" mass="45606">MSISYLLGRLNLRAFRYCVLVTFLVCSALVSSVAVWNLGLVNGVGIANRSSLLGMDAYLTFLGCSGLVLLFVIAFIEIAHKCWSIATVWFECVWVSLWGLMYFAAGIALTVIESQEDCSTTDGSSRCVSAQVLLAFTWLCAVTLLIYFSTFMFAVFINKKKDPTIWHSIMRKFPWSGTCAILASAPPTPTLPRFQNTVPIIKAPKPKHARPGNTGRAPIFSWRSGLSHEYHIEHYRPPTVVQPVATRAADRPRAAALPALPTPALPSIEMETPENNFASSLYPFYMQRAIIIANSEPAHPEPASTHVPAGVTTRVARPPAHTSLPASPPPLGNWPRSDIIAQPPMSKKSKGKRKAPPVEVSGDLGASTSPSGSRPRERGVNPGGTGQSTAPSSFPPARPVGPRRKSGSSEMARPPVKYEYA</sequence>
<dbReference type="AlphaFoldDB" id="A0A9P6C8T0"/>
<dbReference type="OrthoDB" id="3269357at2759"/>
<keyword evidence="2" id="KW-0812">Transmembrane</keyword>
<feature type="transmembrane region" description="Helical" evidence="2">
    <location>
        <begin position="88"/>
        <end position="112"/>
    </location>
</feature>
<dbReference type="Proteomes" id="UP000807342">
    <property type="component" value="Unassembled WGS sequence"/>
</dbReference>
<evidence type="ECO:0000256" key="1">
    <source>
        <dbReference type="SAM" id="MobiDB-lite"/>
    </source>
</evidence>
<feature type="region of interest" description="Disordered" evidence="1">
    <location>
        <begin position="318"/>
        <end position="421"/>
    </location>
</feature>
<gene>
    <name evidence="3" type="ORF">P691DRAFT_720042</name>
</gene>
<evidence type="ECO:0000313" key="3">
    <source>
        <dbReference type="EMBL" id="KAF9453235.1"/>
    </source>
</evidence>
<evidence type="ECO:0000256" key="2">
    <source>
        <dbReference type="SAM" id="Phobius"/>
    </source>
</evidence>
<proteinExistence type="predicted"/>
<protein>
    <recommendedName>
        <fullName evidence="5">MARVEL domain-containing protein</fullName>
    </recommendedName>
</protein>
<feature type="transmembrane region" description="Helical" evidence="2">
    <location>
        <begin position="14"/>
        <end position="37"/>
    </location>
</feature>
<feature type="transmembrane region" description="Helical" evidence="2">
    <location>
        <begin position="132"/>
        <end position="157"/>
    </location>
</feature>
<keyword evidence="2" id="KW-1133">Transmembrane helix</keyword>